<keyword evidence="2" id="KW-1185">Reference proteome</keyword>
<dbReference type="EMBL" id="LSYS01001584">
    <property type="protein sequence ID" value="OPJ87906.1"/>
    <property type="molecule type" value="Genomic_DNA"/>
</dbReference>
<evidence type="ECO:0000313" key="1">
    <source>
        <dbReference type="EMBL" id="OPJ87906.1"/>
    </source>
</evidence>
<reference evidence="1 2" key="1">
    <citation type="submission" date="2016-02" db="EMBL/GenBank/DDBJ databases">
        <title>Band-tailed pigeon sequencing and assembly.</title>
        <authorList>
            <person name="Soares A.E."/>
            <person name="Novak B.J."/>
            <person name="Rice E.S."/>
            <person name="O'Connell B."/>
            <person name="Chang D."/>
            <person name="Weber S."/>
            <person name="Shapiro B."/>
        </authorList>
    </citation>
    <scope>NUCLEOTIDE SEQUENCE [LARGE SCALE GENOMIC DNA]</scope>
    <source>
        <strain evidence="1">BTP2013</strain>
        <tissue evidence="1">Blood</tissue>
    </source>
</reference>
<name>A0A1V4KU46_PATFA</name>
<gene>
    <name evidence="1" type="ORF">AV530_007976</name>
</gene>
<sequence>MAAAKGAAAEHEMLVDDEQAAPWGLSIAELSCVLSKFQVFPVEMTGMWTRSIGVCFLKIKLEDPLDIIGM</sequence>
<accession>A0A1V4KU46</accession>
<protein>
    <submittedName>
        <fullName evidence="1">Uncharacterized protein</fullName>
    </submittedName>
</protein>
<dbReference type="AlphaFoldDB" id="A0A1V4KU46"/>
<dbReference type="Proteomes" id="UP000190648">
    <property type="component" value="Unassembled WGS sequence"/>
</dbReference>
<organism evidence="1 2">
    <name type="scientific">Patagioenas fasciata monilis</name>
    <dbReference type="NCBI Taxonomy" id="372326"/>
    <lineage>
        <taxon>Eukaryota</taxon>
        <taxon>Metazoa</taxon>
        <taxon>Chordata</taxon>
        <taxon>Craniata</taxon>
        <taxon>Vertebrata</taxon>
        <taxon>Euteleostomi</taxon>
        <taxon>Archelosauria</taxon>
        <taxon>Archosauria</taxon>
        <taxon>Dinosauria</taxon>
        <taxon>Saurischia</taxon>
        <taxon>Theropoda</taxon>
        <taxon>Coelurosauria</taxon>
        <taxon>Aves</taxon>
        <taxon>Neognathae</taxon>
        <taxon>Neoaves</taxon>
        <taxon>Columbimorphae</taxon>
        <taxon>Columbiformes</taxon>
        <taxon>Columbidae</taxon>
        <taxon>Patagioenas</taxon>
    </lineage>
</organism>
<evidence type="ECO:0000313" key="2">
    <source>
        <dbReference type="Proteomes" id="UP000190648"/>
    </source>
</evidence>
<proteinExistence type="predicted"/>
<comment type="caution">
    <text evidence="1">The sequence shown here is derived from an EMBL/GenBank/DDBJ whole genome shotgun (WGS) entry which is preliminary data.</text>
</comment>